<dbReference type="EMBL" id="WTVH01000015">
    <property type="protein sequence ID" value="NMF93578.1"/>
    <property type="molecule type" value="Genomic_DNA"/>
</dbReference>
<name>A0ABX1N2U2_9RHOO</name>
<dbReference type="RefSeq" id="WP_169198842.1">
    <property type="nucleotide sequence ID" value="NZ_WTVH02000009.1"/>
</dbReference>
<evidence type="ECO:0000313" key="2">
    <source>
        <dbReference type="EMBL" id="NMF93578.1"/>
    </source>
</evidence>
<evidence type="ECO:0000259" key="1">
    <source>
        <dbReference type="Pfam" id="PF14397"/>
    </source>
</evidence>
<feature type="domain" description="Alpha-L-glutamate ligase-related protein ATP-grasp" evidence="1">
    <location>
        <begin position="63"/>
        <end position="350"/>
    </location>
</feature>
<reference evidence="2" key="1">
    <citation type="submission" date="2019-12" db="EMBL/GenBank/DDBJ databases">
        <title>Comparative genomics gives insights into the taxonomy of the Azoarcus-Aromatoleum group and reveals separate origins of nif in the plant-associated Azoarcus and non-plant-associated Aromatoleum sub-groups.</title>
        <authorList>
            <person name="Lafos M."/>
            <person name="Maluk M."/>
            <person name="Batista M."/>
            <person name="Junghare M."/>
            <person name="Carmona M."/>
            <person name="Faoro H."/>
            <person name="Cruz L.M."/>
            <person name="Battistoni F."/>
            <person name="De Souza E."/>
            <person name="Pedrosa F."/>
            <person name="Chen W.-M."/>
            <person name="Poole P.S."/>
            <person name="Dixon R.A."/>
            <person name="James E.K."/>
        </authorList>
    </citation>
    <scope>NUCLEOTIDE SEQUENCE</scope>
    <source>
        <strain evidence="2">U120</strain>
    </source>
</reference>
<organism evidence="2 3">
    <name type="scientific">Aromatoleum buckelii</name>
    <dbReference type="NCBI Taxonomy" id="200254"/>
    <lineage>
        <taxon>Bacteria</taxon>
        <taxon>Pseudomonadati</taxon>
        <taxon>Pseudomonadota</taxon>
        <taxon>Betaproteobacteria</taxon>
        <taxon>Rhodocyclales</taxon>
        <taxon>Rhodocyclaceae</taxon>
        <taxon>Aromatoleum</taxon>
    </lineage>
</organism>
<dbReference type="InterPro" id="IPR039523">
    <property type="entry name" value="RimK-rel_E_lig_ATP-grasp"/>
</dbReference>
<evidence type="ECO:0000313" key="3">
    <source>
        <dbReference type="Proteomes" id="UP000601990"/>
    </source>
</evidence>
<dbReference type="Gene3D" id="3.30.470.20">
    <property type="entry name" value="ATP-grasp fold, B domain"/>
    <property type="match status" value="1"/>
</dbReference>
<proteinExistence type="predicted"/>
<comment type="caution">
    <text evidence="2">The sequence shown here is derived from an EMBL/GenBank/DDBJ whole genome shotgun (WGS) entry which is preliminary data.</text>
</comment>
<dbReference type="Proteomes" id="UP000601990">
    <property type="component" value="Unassembled WGS sequence"/>
</dbReference>
<accession>A0ABX1N2U2</accession>
<dbReference type="SUPFAM" id="SSF56059">
    <property type="entry name" value="Glutathione synthetase ATP-binding domain-like"/>
    <property type="match status" value="1"/>
</dbReference>
<dbReference type="Pfam" id="PF14397">
    <property type="entry name" value="ATPgrasp_ST"/>
    <property type="match status" value="1"/>
</dbReference>
<protein>
    <recommendedName>
        <fullName evidence="1">Alpha-L-glutamate ligase-related protein ATP-grasp domain-containing protein</fullName>
    </recommendedName>
</protein>
<sequence length="355" mass="39030">MTNYIATAAEVGGQLAANRYLVLLRMLCAKALYGLSAAEYGLYGLHRRPFSRVSAYRTKKQTTAWFNRINPGDRKPLVEDKLAFHRKCQSANLPVPPLLAVLSSRSPHDADGFPLLTCFSDVQRHFAGDDSLRLILKPRSDAMGTGVRFVELRSGEPFDIEGRPIDAVPFADSLHFDMRRDDYLVQSFVRPHPDVARLGSGKALGTLRIVTFLKGSEFWVLYALMRIPSLGNVHDNFSAGASGNLIANVDVETGRLGPAWGRRNGGFPRLLESFDCNPDTGLPVRGEALPQWGEIRDAVRRAAHAFRELPFLGWDFALSDDGIVIIEANSNPDIVGAQVSTGKGARELLRPLCSG</sequence>
<keyword evidence="3" id="KW-1185">Reference proteome</keyword>
<gene>
    <name evidence="2" type="ORF">GO608_09590</name>
</gene>